<sequence>MTDGLEFTLSAGLTQLPVFIIEQVISNCVNENSTLHPPAWSMSYRPQEAQEKTA</sequence>
<evidence type="ECO:0000313" key="2">
    <source>
        <dbReference type="Proteomes" id="UP001594351"/>
    </source>
</evidence>
<reference evidence="1 2" key="1">
    <citation type="submission" date="2024-09" db="EMBL/GenBank/DDBJ databases">
        <title>Laminarin stimulates single cell rates of sulfate reduction while oxygen inhibits transcriptomic activity in coastal marine sediment.</title>
        <authorList>
            <person name="Lindsay M."/>
            <person name="Orcutt B."/>
            <person name="Emerson D."/>
            <person name="Stepanauskas R."/>
            <person name="D'Angelo T."/>
        </authorList>
    </citation>
    <scope>NUCLEOTIDE SEQUENCE [LARGE SCALE GENOMIC DNA]</scope>
    <source>
        <strain evidence="1">SAG AM-311-K15</strain>
    </source>
</reference>
<accession>A0ABV6YRB3</accession>
<protein>
    <submittedName>
        <fullName evidence="1">Uncharacterized protein</fullName>
    </submittedName>
</protein>
<dbReference type="EMBL" id="JBHPBY010000006">
    <property type="protein sequence ID" value="MFC1848748.1"/>
    <property type="molecule type" value="Genomic_DNA"/>
</dbReference>
<gene>
    <name evidence="1" type="ORF">ACFL27_00945</name>
</gene>
<comment type="caution">
    <text evidence="1">The sequence shown here is derived from an EMBL/GenBank/DDBJ whole genome shotgun (WGS) entry which is preliminary data.</text>
</comment>
<proteinExistence type="predicted"/>
<keyword evidence="2" id="KW-1185">Reference proteome</keyword>
<organism evidence="1 2">
    <name type="scientific">candidate division CSSED10-310 bacterium</name>
    <dbReference type="NCBI Taxonomy" id="2855610"/>
    <lineage>
        <taxon>Bacteria</taxon>
        <taxon>Bacteria division CSSED10-310</taxon>
    </lineage>
</organism>
<dbReference type="Proteomes" id="UP001594351">
    <property type="component" value="Unassembled WGS sequence"/>
</dbReference>
<evidence type="ECO:0000313" key="1">
    <source>
        <dbReference type="EMBL" id="MFC1848748.1"/>
    </source>
</evidence>
<name>A0ABV6YRB3_UNCC1</name>